<keyword evidence="5 11" id="KW-0547">Nucleotide-binding</keyword>
<evidence type="ECO:0000256" key="9">
    <source>
        <dbReference type="ARBA" id="ARBA00030520"/>
    </source>
</evidence>
<comment type="similarity">
    <text evidence="2 11">Belongs to the class-I aminoacyl-tRNA synthetase family.</text>
</comment>
<dbReference type="InterPro" id="IPR002302">
    <property type="entry name" value="Leu-tRNA-ligase"/>
</dbReference>
<evidence type="ECO:0000256" key="11">
    <source>
        <dbReference type="RuleBase" id="RU363035"/>
    </source>
</evidence>
<dbReference type="InterPro" id="IPR014729">
    <property type="entry name" value="Rossmann-like_a/b/a_fold"/>
</dbReference>
<feature type="domain" description="Methionyl/Leucyl tRNA synthetase" evidence="14">
    <location>
        <begin position="74"/>
        <end position="211"/>
    </location>
</feature>
<comment type="caution">
    <text evidence="16">The sequence shown here is derived from an EMBL/GenBank/DDBJ whole genome shotgun (WGS) entry which is preliminary data.</text>
</comment>
<reference evidence="16" key="1">
    <citation type="journal article" date="2021" name="Open Biol.">
        <title>Shared evolutionary footprints suggest mitochondrial oxidative damage underlies multiple complex I losses in fungi.</title>
        <authorList>
            <person name="Schikora-Tamarit M.A."/>
            <person name="Marcet-Houben M."/>
            <person name="Nosek J."/>
            <person name="Gabaldon T."/>
        </authorList>
    </citation>
    <scope>NUCLEOTIDE SEQUENCE</scope>
    <source>
        <strain evidence="16">CBS6341</strain>
    </source>
</reference>
<keyword evidence="4 11" id="KW-0436">Ligase</keyword>
<dbReference type="Pfam" id="PF13603">
    <property type="entry name" value="tRNA-synt_1_2"/>
    <property type="match status" value="1"/>
</dbReference>
<comment type="catalytic activity">
    <reaction evidence="10">
        <text>tRNA(Leu) + L-leucine + ATP = L-leucyl-tRNA(Leu) + AMP + diphosphate</text>
        <dbReference type="Rhea" id="RHEA:11688"/>
        <dbReference type="Rhea" id="RHEA-COMP:9613"/>
        <dbReference type="Rhea" id="RHEA-COMP:9622"/>
        <dbReference type="ChEBI" id="CHEBI:30616"/>
        <dbReference type="ChEBI" id="CHEBI:33019"/>
        <dbReference type="ChEBI" id="CHEBI:57427"/>
        <dbReference type="ChEBI" id="CHEBI:78442"/>
        <dbReference type="ChEBI" id="CHEBI:78494"/>
        <dbReference type="ChEBI" id="CHEBI:456215"/>
        <dbReference type="EC" id="6.1.1.4"/>
    </reaction>
</comment>
<dbReference type="GO" id="GO:0005759">
    <property type="term" value="C:mitochondrial matrix"/>
    <property type="evidence" value="ECO:0007669"/>
    <property type="project" value="UniProtKB-SubCell"/>
</dbReference>
<evidence type="ECO:0000256" key="1">
    <source>
        <dbReference type="ARBA" id="ARBA00004305"/>
    </source>
</evidence>
<protein>
    <recommendedName>
        <fullName evidence="3">leucine--tRNA ligase</fullName>
        <ecNumber evidence="3">6.1.1.4</ecNumber>
    </recommendedName>
    <alternativeName>
        <fullName evidence="9">Leucyl-tRNA synthetase</fullName>
    </alternativeName>
</protein>
<feature type="domain" description="Methionyl/Valyl/Leucyl/Isoleucyl-tRNA synthetase anticodon-binding" evidence="13">
    <location>
        <begin position="740"/>
        <end position="838"/>
    </location>
</feature>
<dbReference type="InterPro" id="IPR001412">
    <property type="entry name" value="aa-tRNA-synth_I_CS"/>
</dbReference>
<dbReference type="PRINTS" id="PR00985">
    <property type="entry name" value="TRNASYNTHLEU"/>
</dbReference>
<keyword evidence="8 11" id="KW-0030">Aminoacyl-tRNA synthetase</keyword>
<evidence type="ECO:0000259" key="12">
    <source>
        <dbReference type="Pfam" id="PF00133"/>
    </source>
</evidence>
<evidence type="ECO:0000256" key="10">
    <source>
        <dbReference type="ARBA" id="ARBA00047469"/>
    </source>
</evidence>
<dbReference type="GO" id="GO:0002161">
    <property type="term" value="F:aminoacyl-tRNA deacylase activity"/>
    <property type="evidence" value="ECO:0007669"/>
    <property type="project" value="InterPro"/>
</dbReference>
<evidence type="ECO:0000256" key="7">
    <source>
        <dbReference type="ARBA" id="ARBA00022917"/>
    </source>
</evidence>
<evidence type="ECO:0000256" key="8">
    <source>
        <dbReference type="ARBA" id="ARBA00023146"/>
    </source>
</evidence>
<keyword evidence="17" id="KW-1185">Reference proteome</keyword>
<dbReference type="InterPro" id="IPR015413">
    <property type="entry name" value="Methionyl/Leucyl_tRNA_Synth"/>
</dbReference>
<dbReference type="PANTHER" id="PTHR43740:SF2">
    <property type="entry name" value="LEUCINE--TRNA LIGASE, MITOCHONDRIAL"/>
    <property type="match status" value="1"/>
</dbReference>
<proteinExistence type="inferred from homology"/>
<dbReference type="SUPFAM" id="SSF52374">
    <property type="entry name" value="Nucleotidylyl transferase"/>
    <property type="match status" value="1"/>
</dbReference>
<evidence type="ECO:0000313" key="16">
    <source>
        <dbReference type="EMBL" id="KAH3679372.1"/>
    </source>
</evidence>
<comment type="subcellular location">
    <subcellularLocation>
        <location evidence="1">Mitochondrion matrix</location>
    </subcellularLocation>
</comment>
<dbReference type="SUPFAM" id="SSF50677">
    <property type="entry name" value="ValRS/IleRS/LeuRS editing domain"/>
    <property type="match status" value="1"/>
</dbReference>
<evidence type="ECO:0000313" key="17">
    <source>
        <dbReference type="Proteomes" id="UP000769528"/>
    </source>
</evidence>
<name>A0A9P8PWC8_9ASCO</name>
<dbReference type="InterPro" id="IPR009080">
    <property type="entry name" value="tRNAsynth_Ia_anticodon-bd"/>
</dbReference>
<dbReference type="Pfam" id="PF00133">
    <property type="entry name" value="tRNA-synt_1"/>
    <property type="match status" value="1"/>
</dbReference>
<dbReference type="GO" id="GO:0004823">
    <property type="term" value="F:leucine-tRNA ligase activity"/>
    <property type="evidence" value="ECO:0007669"/>
    <property type="project" value="UniProtKB-EC"/>
</dbReference>
<gene>
    <name evidence="16" type="ORF">WICMUC_001053</name>
</gene>
<dbReference type="GO" id="GO:0006429">
    <property type="term" value="P:leucyl-tRNA aminoacylation"/>
    <property type="evidence" value="ECO:0007669"/>
    <property type="project" value="InterPro"/>
</dbReference>
<feature type="domain" description="Leucyl-tRNA synthetase editing" evidence="15">
    <location>
        <begin position="260"/>
        <end position="438"/>
    </location>
</feature>
<dbReference type="PANTHER" id="PTHR43740">
    <property type="entry name" value="LEUCYL-TRNA SYNTHETASE"/>
    <property type="match status" value="1"/>
</dbReference>
<evidence type="ECO:0000259" key="15">
    <source>
        <dbReference type="Pfam" id="PF13603"/>
    </source>
</evidence>
<dbReference type="AlphaFoldDB" id="A0A9P8PWC8"/>
<accession>A0A9P8PWC8</accession>
<dbReference type="Pfam" id="PF08264">
    <property type="entry name" value="Anticodon_1"/>
    <property type="match status" value="1"/>
</dbReference>
<dbReference type="GO" id="GO:0032543">
    <property type="term" value="P:mitochondrial translation"/>
    <property type="evidence" value="ECO:0007669"/>
    <property type="project" value="TreeGrafter"/>
</dbReference>
<dbReference type="GO" id="GO:0005524">
    <property type="term" value="F:ATP binding"/>
    <property type="evidence" value="ECO:0007669"/>
    <property type="project" value="UniProtKB-KW"/>
</dbReference>
<organism evidence="16 17">
    <name type="scientific">Wickerhamomyces mucosus</name>
    <dbReference type="NCBI Taxonomy" id="1378264"/>
    <lineage>
        <taxon>Eukaryota</taxon>
        <taxon>Fungi</taxon>
        <taxon>Dikarya</taxon>
        <taxon>Ascomycota</taxon>
        <taxon>Saccharomycotina</taxon>
        <taxon>Saccharomycetes</taxon>
        <taxon>Phaffomycetales</taxon>
        <taxon>Wickerhamomycetaceae</taxon>
        <taxon>Wickerhamomyces</taxon>
    </lineage>
</organism>
<dbReference type="SUPFAM" id="SSF47323">
    <property type="entry name" value="Anticodon-binding domain of a subclass of class I aminoacyl-tRNA synthetases"/>
    <property type="match status" value="1"/>
</dbReference>
<dbReference type="FunFam" id="1.10.730.10:FF:000002">
    <property type="entry name" value="Leucine--tRNA ligase"/>
    <property type="match status" value="1"/>
</dbReference>
<dbReference type="InterPro" id="IPR002300">
    <property type="entry name" value="aa-tRNA-synth_Ia"/>
</dbReference>
<evidence type="ECO:0000256" key="2">
    <source>
        <dbReference type="ARBA" id="ARBA00005594"/>
    </source>
</evidence>
<dbReference type="InterPro" id="IPR009008">
    <property type="entry name" value="Val/Leu/Ile-tRNA-synth_edit"/>
</dbReference>
<dbReference type="Gene3D" id="3.40.50.620">
    <property type="entry name" value="HUPs"/>
    <property type="match status" value="2"/>
</dbReference>
<dbReference type="PROSITE" id="PS00178">
    <property type="entry name" value="AA_TRNA_LIGASE_I"/>
    <property type="match status" value="1"/>
</dbReference>
<evidence type="ECO:0000256" key="6">
    <source>
        <dbReference type="ARBA" id="ARBA00022840"/>
    </source>
</evidence>
<dbReference type="CDD" id="cd00812">
    <property type="entry name" value="LeuRS_core"/>
    <property type="match status" value="1"/>
</dbReference>
<reference evidence="16" key="2">
    <citation type="submission" date="2021-01" db="EMBL/GenBank/DDBJ databases">
        <authorList>
            <person name="Schikora-Tamarit M.A."/>
        </authorList>
    </citation>
    <scope>NUCLEOTIDE SEQUENCE</scope>
    <source>
        <strain evidence="16">CBS6341</strain>
    </source>
</reference>
<evidence type="ECO:0000259" key="14">
    <source>
        <dbReference type="Pfam" id="PF09334"/>
    </source>
</evidence>
<dbReference type="NCBIfam" id="TIGR00396">
    <property type="entry name" value="leuS_bact"/>
    <property type="match status" value="1"/>
</dbReference>
<dbReference type="Proteomes" id="UP000769528">
    <property type="component" value="Unassembled WGS sequence"/>
</dbReference>
<keyword evidence="6 11" id="KW-0067">ATP-binding</keyword>
<dbReference type="Pfam" id="PF09334">
    <property type="entry name" value="tRNA-synt_1g"/>
    <property type="match status" value="1"/>
</dbReference>
<evidence type="ECO:0000256" key="5">
    <source>
        <dbReference type="ARBA" id="ARBA00022741"/>
    </source>
</evidence>
<dbReference type="EC" id="6.1.1.4" evidence="3"/>
<feature type="domain" description="Aminoacyl-tRNA synthetase class Ia" evidence="12">
    <location>
        <begin position="452"/>
        <end position="611"/>
    </location>
</feature>
<evidence type="ECO:0000256" key="4">
    <source>
        <dbReference type="ARBA" id="ARBA00022598"/>
    </source>
</evidence>
<keyword evidence="7 11" id="KW-0648">Protein biosynthesis</keyword>
<sequence>MSLLKVRKLQRSATALARRALGTSHTVSSNTSNEEFDLAKLDGKWSSKWRSISPGGSIYPLSKKPVDAQNNKKYIMSQFPYPSGVLHMGHLRVYTISDVLARFHRAQGTTVLHPMGWDAFGLPAENAAIERNVNPGVWTRQNITKMKEQTALMMADFDWDREVTTCEQDYYKWTQKIFLLLYEEGLAYRKEAEINWDPIDQTVLANEQVDSEGRSWRSGAIAEKKLLNQWFLGITEFASDLNKDLELLNEWPTKVKLMQKHWIGESHGAEIRFKTNEKDFDLTVYTTRPDTIFSVQYIALAIDDKYVLKLAETNDKLKNFIEKAKNLPQDSKEGFELPSIKAQNPLANKKFDIPLFVAPYVLGSYGHGVVMGCPGHDQRDYEFWIENKKDSPILKSVDPVDGQQTEGPFTKQGILNSTAQEFAGLNSEQAKFSIIEKLSTLGLGKKSTQFRIRDWLISRQRYWGAPIPIIHCDSCGTVPVPDRDLPVLLPEDAKIVGKGNPLEHLKSFHETKCPSCGSKARRDTDTMDTFMDSSWYFFRYTDPQNDKEPFNYKFATDSMPVDIYVGGVEHAILHLLYSRFISKFLSKKGLWDGSEINGEPFKKLITQGMVHGKTYSNPANGRFLKPEELDYSNPAEPKVKSTGERPLISYEKMSKSKYNGADPTDCIKLHGADATRAHILFQAPVNDVLDWDESKIVGIERWLRRVLQFTSELPKSINETSASKPKLSDFNQFEVEFHNNTESILQNITNSFAETISLNTVISDYMKFFKLVSTAFENDLIHKRLILEKFEKLLISMSPVTPITSEESWEILKTGLNIKWETIFASKWPQVEKIIESNVTKYNVFINGKMRFTFNGDLELYKNEDKIKELIVNSEDGVKYLQNKSIKKIIGKSNTISFVLNK</sequence>
<dbReference type="EMBL" id="JAEUBF010000320">
    <property type="protein sequence ID" value="KAH3679372.1"/>
    <property type="molecule type" value="Genomic_DNA"/>
</dbReference>
<dbReference type="FunFam" id="3.40.50.620:FF:000003">
    <property type="entry name" value="Leucine--tRNA ligase"/>
    <property type="match status" value="1"/>
</dbReference>
<evidence type="ECO:0000259" key="13">
    <source>
        <dbReference type="Pfam" id="PF08264"/>
    </source>
</evidence>
<evidence type="ECO:0000256" key="3">
    <source>
        <dbReference type="ARBA" id="ARBA00013164"/>
    </source>
</evidence>
<dbReference type="InterPro" id="IPR013155">
    <property type="entry name" value="M/V/L/I-tRNA-synth_anticd-bd"/>
</dbReference>
<dbReference type="Gene3D" id="1.10.730.10">
    <property type="entry name" value="Isoleucyl-tRNA Synthetase, Domain 1"/>
    <property type="match status" value="1"/>
</dbReference>
<dbReference type="FunFam" id="3.40.50.620:FF:000100">
    <property type="entry name" value="probable leucine--tRNA ligase, mitochondrial"/>
    <property type="match status" value="1"/>
</dbReference>
<dbReference type="OrthoDB" id="15954at2759"/>
<dbReference type="InterPro" id="IPR025709">
    <property type="entry name" value="Leu_tRNA-synth_edit"/>
</dbReference>